<proteinExistence type="predicted"/>
<protein>
    <submittedName>
        <fullName evidence="1">Uncharacterized protein</fullName>
    </submittedName>
</protein>
<dbReference type="Proteomes" id="UP000185678">
    <property type="component" value="Unassembled WGS sequence"/>
</dbReference>
<reference evidence="1 2" key="1">
    <citation type="submission" date="2017-01" db="EMBL/GenBank/DDBJ databases">
        <authorList>
            <person name="Mah S.A."/>
            <person name="Swanson W.J."/>
            <person name="Moy G.W."/>
            <person name="Vacquier V.D."/>
        </authorList>
    </citation>
    <scope>NUCLEOTIDE SEQUENCE [LARGE SCALE GENOMIC DNA]</scope>
    <source>
        <strain evidence="1 2">DSM 11589</strain>
    </source>
</reference>
<keyword evidence="2" id="KW-1185">Reference proteome</keyword>
<dbReference type="EMBL" id="FTOA01000001">
    <property type="protein sequence ID" value="SIS36790.1"/>
    <property type="molecule type" value="Genomic_DNA"/>
</dbReference>
<evidence type="ECO:0000313" key="1">
    <source>
        <dbReference type="EMBL" id="SIS36790.1"/>
    </source>
</evidence>
<dbReference type="AlphaFoldDB" id="A0A1N7IIB2"/>
<sequence length="73" mass="8450">MTAIPDKELRQLLRKKFPLFTVLRTKRHLRISNPATGGFVIAPISGSDWRGLRNLERDLRRLEEGCGYGVQYH</sequence>
<accession>A0A1N7IIB2</accession>
<name>A0A1N7IIB2_9PROT</name>
<evidence type="ECO:0000313" key="2">
    <source>
        <dbReference type="Proteomes" id="UP000185678"/>
    </source>
</evidence>
<gene>
    <name evidence="1" type="ORF">SAMN05421779_101117</name>
</gene>
<organism evidence="1 2">
    <name type="scientific">Insolitispirillum peregrinum</name>
    <dbReference type="NCBI Taxonomy" id="80876"/>
    <lineage>
        <taxon>Bacteria</taxon>
        <taxon>Pseudomonadati</taxon>
        <taxon>Pseudomonadota</taxon>
        <taxon>Alphaproteobacteria</taxon>
        <taxon>Rhodospirillales</taxon>
        <taxon>Novispirillaceae</taxon>
        <taxon>Insolitispirillum</taxon>
    </lineage>
</organism>
<dbReference type="RefSeq" id="WP_076398018.1">
    <property type="nucleotide sequence ID" value="NZ_FTOA01000001.1"/>
</dbReference>